<dbReference type="InterPro" id="IPR006139">
    <property type="entry name" value="D-isomer_2_OHA_DH_cat_dom"/>
</dbReference>
<evidence type="ECO:0000259" key="4">
    <source>
        <dbReference type="Pfam" id="PF00389"/>
    </source>
</evidence>
<dbReference type="InterPro" id="IPR050223">
    <property type="entry name" value="D-isomer_2-hydroxyacid_DH"/>
</dbReference>
<dbReference type="CDD" id="cd12175">
    <property type="entry name" value="2-Hacid_dh_11"/>
    <property type="match status" value="1"/>
</dbReference>
<feature type="domain" description="D-isomer specific 2-hydroxyacid dehydrogenase catalytic" evidence="4">
    <location>
        <begin position="50"/>
        <end position="331"/>
    </location>
</feature>
<dbReference type="RefSeq" id="WP_248670146.1">
    <property type="nucleotide sequence ID" value="NZ_JALPRX010000180.1"/>
</dbReference>
<name>A0A9X1YC76_9PROT</name>
<dbReference type="GO" id="GO:0051287">
    <property type="term" value="F:NAD binding"/>
    <property type="evidence" value="ECO:0007669"/>
    <property type="project" value="InterPro"/>
</dbReference>
<evidence type="ECO:0000256" key="2">
    <source>
        <dbReference type="ARBA" id="ARBA00023027"/>
    </source>
</evidence>
<comment type="similarity">
    <text evidence="3">Belongs to the D-isomer specific 2-hydroxyacid dehydrogenase family.</text>
</comment>
<feature type="domain" description="D-isomer specific 2-hydroxyacid dehydrogenase NAD-binding" evidence="5">
    <location>
        <begin position="122"/>
        <end position="299"/>
    </location>
</feature>
<evidence type="ECO:0000313" key="7">
    <source>
        <dbReference type="Proteomes" id="UP001139516"/>
    </source>
</evidence>
<dbReference type="Pfam" id="PF02826">
    <property type="entry name" value="2-Hacid_dh_C"/>
    <property type="match status" value="1"/>
</dbReference>
<dbReference type="PANTHER" id="PTHR10996:SF178">
    <property type="entry name" value="2-HYDROXYACID DEHYDROGENASE YGL185C-RELATED"/>
    <property type="match status" value="1"/>
</dbReference>
<reference evidence="6" key="1">
    <citation type="submission" date="2022-04" db="EMBL/GenBank/DDBJ databases">
        <title>Roseomonas acroporae sp. nov., isolated from coral Acropora digitifera.</title>
        <authorList>
            <person name="Sun H."/>
        </authorList>
    </citation>
    <scope>NUCLEOTIDE SEQUENCE</scope>
    <source>
        <strain evidence="6">NAR14</strain>
    </source>
</reference>
<accession>A0A9X1YC76</accession>
<keyword evidence="7" id="KW-1185">Reference proteome</keyword>
<dbReference type="PANTHER" id="PTHR10996">
    <property type="entry name" value="2-HYDROXYACID DEHYDROGENASE-RELATED"/>
    <property type="match status" value="1"/>
</dbReference>
<keyword evidence="1 3" id="KW-0560">Oxidoreductase</keyword>
<evidence type="ECO:0000256" key="1">
    <source>
        <dbReference type="ARBA" id="ARBA00023002"/>
    </source>
</evidence>
<evidence type="ECO:0000256" key="3">
    <source>
        <dbReference type="RuleBase" id="RU003719"/>
    </source>
</evidence>
<evidence type="ECO:0000259" key="5">
    <source>
        <dbReference type="Pfam" id="PF02826"/>
    </source>
</evidence>
<dbReference type="PROSITE" id="PS00671">
    <property type="entry name" value="D_2_HYDROXYACID_DH_3"/>
    <property type="match status" value="1"/>
</dbReference>
<dbReference type="GO" id="GO:0005829">
    <property type="term" value="C:cytosol"/>
    <property type="evidence" value="ECO:0007669"/>
    <property type="project" value="TreeGrafter"/>
</dbReference>
<gene>
    <name evidence="6" type="ORF">M0638_27495</name>
</gene>
<dbReference type="Gene3D" id="3.40.50.720">
    <property type="entry name" value="NAD(P)-binding Rossmann-like Domain"/>
    <property type="match status" value="2"/>
</dbReference>
<dbReference type="InterPro" id="IPR029753">
    <property type="entry name" value="D-isomer_DH_CS"/>
</dbReference>
<dbReference type="InterPro" id="IPR036291">
    <property type="entry name" value="NAD(P)-bd_dom_sf"/>
</dbReference>
<sequence length="345" mass="35229">MTPSVLLADRTFPDTARYLREARPDFVLAVDDLAAGLAADPGRRWAAPVLVPLMTRVDGALMDRIDGLRLIQQWGAGLEGVDIEAATARGIAVGNVPSTLTGNAESVAEWCVMAALALGRDLLRLLARMRAAGGAGGNATIADWGAPTGQALLGRTAGIVGLGGIGKALAARLRPFGMRVVAATRTPDPAAAAALGLAGVTGMDGFARLLGESDYVFLCLPLGPATRHVMDAAAFAAMKPGAFLVNVGRGGLVDQDALLAALEAGRLAGAALDVFTPEPLPAASPLLARPEILATPHIAGVTDWSYTRAAGEMARAIDACLAGAAPTHAVNWAAVRGRWRGDAAG</sequence>
<dbReference type="SUPFAM" id="SSF51735">
    <property type="entry name" value="NAD(P)-binding Rossmann-fold domains"/>
    <property type="match status" value="1"/>
</dbReference>
<dbReference type="AlphaFoldDB" id="A0A9X1YC76"/>
<dbReference type="InterPro" id="IPR006140">
    <property type="entry name" value="D-isomer_DH_NAD-bd"/>
</dbReference>
<dbReference type="Proteomes" id="UP001139516">
    <property type="component" value="Unassembled WGS sequence"/>
</dbReference>
<protein>
    <submittedName>
        <fullName evidence="6">2-hydroxyacid dehydrogenase</fullName>
    </submittedName>
</protein>
<comment type="caution">
    <text evidence="6">The sequence shown here is derived from an EMBL/GenBank/DDBJ whole genome shotgun (WGS) entry which is preliminary data.</text>
</comment>
<dbReference type="EMBL" id="JALPRX010000180">
    <property type="protein sequence ID" value="MCK8788104.1"/>
    <property type="molecule type" value="Genomic_DNA"/>
</dbReference>
<dbReference type="GO" id="GO:0030267">
    <property type="term" value="F:glyoxylate reductase (NADPH) activity"/>
    <property type="evidence" value="ECO:0007669"/>
    <property type="project" value="TreeGrafter"/>
</dbReference>
<keyword evidence="2" id="KW-0520">NAD</keyword>
<organism evidence="6 7">
    <name type="scientific">Roseomonas acroporae</name>
    <dbReference type="NCBI Taxonomy" id="2937791"/>
    <lineage>
        <taxon>Bacteria</taxon>
        <taxon>Pseudomonadati</taxon>
        <taxon>Pseudomonadota</taxon>
        <taxon>Alphaproteobacteria</taxon>
        <taxon>Acetobacterales</taxon>
        <taxon>Roseomonadaceae</taxon>
        <taxon>Roseomonas</taxon>
    </lineage>
</organism>
<evidence type="ECO:0000313" key="6">
    <source>
        <dbReference type="EMBL" id="MCK8788104.1"/>
    </source>
</evidence>
<proteinExistence type="inferred from homology"/>
<dbReference type="SUPFAM" id="SSF52283">
    <property type="entry name" value="Formate/glycerate dehydrogenase catalytic domain-like"/>
    <property type="match status" value="1"/>
</dbReference>
<dbReference type="Pfam" id="PF00389">
    <property type="entry name" value="2-Hacid_dh"/>
    <property type="match status" value="1"/>
</dbReference>
<dbReference type="GO" id="GO:0016618">
    <property type="term" value="F:hydroxypyruvate reductase [NAD(P)H] activity"/>
    <property type="evidence" value="ECO:0007669"/>
    <property type="project" value="TreeGrafter"/>
</dbReference>